<reference evidence="8 9" key="1">
    <citation type="journal article" date="2021" name="Nat. Commun.">
        <title>Genetic determinants of endophytism in the Arabidopsis root mycobiome.</title>
        <authorList>
            <person name="Mesny F."/>
            <person name="Miyauchi S."/>
            <person name="Thiergart T."/>
            <person name="Pickel B."/>
            <person name="Atanasova L."/>
            <person name="Karlsson M."/>
            <person name="Huettel B."/>
            <person name="Barry K.W."/>
            <person name="Haridas S."/>
            <person name="Chen C."/>
            <person name="Bauer D."/>
            <person name="Andreopoulos W."/>
            <person name="Pangilinan J."/>
            <person name="LaButti K."/>
            <person name="Riley R."/>
            <person name="Lipzen A."/>
            <person name="Clum A."/>
            <person name="Drula E."/>
            <person name="Henrissat B."/>
            <person name="Kohler A."/>
            <person name="Grigoriev I.V."/>
            <person name="Martin F.M."/>
            <person name="Hacquard S."/>
        </authorList>
    </citation>
    <scope>NUCLEOTIDE SEQUENCE [LARGE SCALE GENOMIC DNA]</scope>
    <source>
        <strain evidence="8 9">MPI-CAGE-CH-0241</strain>
    </source>
</reference>
<keyword evidence="4" id="KW-0804">Transcription</keyword>
<name>A0A9P8W395_9HYPO</name>
<dbReference type="OrthoDB" id="424974at2759"/>
<keyword evidence="3" id="KW-0238">DNA-binding</keyword>
<dbReference type="InterPro" id="IPR051127">
    <property type="entry name" value="Fungal_SecMet_Regulators"/>
</dbReference>
<comment type="caution">
    <text evidence="8">The sequence shown here is derived from an EMBL/GenBank/DDBJ whole genome shotgun (WGS) entry which is preliminary data.</text>
</comment>
<evidence type="ECO:0000259" key="7">
    <source>
        <dbReference type="PROSITE" id="PS50048"/>
    </source>
</evidence>
<dbReference type="PROSITE" id="PS00463">
    <property type="entry name" value="ZN2_CY6_FUNGAL_1"/>
    <property type="match status" value="1"/>
</dbReference>
<dbReference type="GO" id="GO:0000978">
    <property type="term" value="F:RNA polymerase II cis-regulatory region sequence-specific DNA binding"/>
    <property type="evidence" value="ECO:0007669"/>
    <property type="project" value="TreeGrafter"/>
</dbReference>
<evidence type="ECO:0000256" key="2">
    <source>
        <dbReference type="ARBA" id="ARBA00023015"/>
    </source>
</evidence>
<dbReference type="Pfam" id="PF04082">
    <property type="entry name" value="Fungal_trans"/>
    <property type="match status" value="1"/>
</dbReference>
<evidence type="ECO:0000256" key="3">
    <source>
        <dbReference type="ARBA" id="ARBA00023125"/>
    </source>
</evidence>
<dbReference type="PANTHER" id="PTHR47424">
    <property type="entry name" value="REGULATORY PROTEIN GAL4"/>
    <property type="match status" value="1"/>
</dbReference>
<proteinExistence type="predicted"/>
<gene>
    <name evidence="8" type="ORF">B0T10DRAFT_75737</name>
</gene>
<dbReference type="InterPro" id="IPR007219">
    <property type="entry name" value="XnlR_reg_dom"/>
</dbReference>
<sequence>MASVLAADELPDGPEKPLRRQPLRISNACDGCRRRKVKCDGGRPECSRCQARRKACTYNRDSITVGQQPRRKAPVRQTPRPIRSSVPVQASPPTLRPSSLETPSTISPPSKPDQDQEGQDTDQNRPYYTAHGRFASRIAAAIDVRAGLAPGATSHLVPFVDAPLFGAIDLDSPRSASPTAVLPPRAYADRLVGIYWQYVHPVEPVLDRDAFFRDYETSYSSCGATLCNAWLSILNLVFALAVQRQESTPLQKRDEEGNRYFHRAWALLPPGEILWKPASLQLVQCVMLLNRYLHCTNNQQKTWMTAGLAMRMAQSMCIYISDSPSGKDSSSEAQLRQQVWASCIALDRCVSWSLGRTSTPSLMPLHNRTDLLSLSGSTNTHAGKLRMALELHEIGNHIQLAQTEARNTLSARLGLPRLYQQDDYHAVAVQLDACLNRWEDGLPSDYKLHNLSKVGNRATRAEGYLLHLRLLHYRIFLYRPMLARVYSMKSHKEATQEPANTLSLGDRLARECAGMCIEAAQKVTSLIIETLEPYEAMGLLPWWYRIYYLHIAGTNFLAAMFRSDLFTESASKSWQSVMSALHAHEHLSAYVERCIRTFETLSARILETQCPSADGNGHAPLEDETPGSFFDDMFQDAAFNFDNFLFSTEDINHG</sequence>
<dbReference type="InterPro" id="IPR001138">
    <property type="entry name" value="Zn2Cys6_DnaBD"/>
</dbReference>
<dbReference type="Gene3D" id="4.10.240.10">
    <property type="entry name" value="Zn(2)-C6 fungal-type DNA-binding domain"/>
    <property type="match status" value="1"/>
</dbReference>
<protein>
    <submittedName>
        <fullName evidence="8">Fungal-specific transcription factor</fullName>
    </submittedName>
</protein>
<evidence type="ECO:0000256" key="5">
    <source>
        <dbReference type="ARBA" id="ARBA00023242"/>
    </source>
</evidence>
<dbReference type="GO" id="GO:0008270">
    <property type="term" value="F:zinc ion binding"/>
    <property type="evidence" value="ECO:0007669"/>
    <property type="project" value="InterPro"/>
</dbReference>
<dbReference type="EMBL" id="JAGPYM010000015">
    <property type="protein sequence ID" value="KAH6886878.1"/>
    <property type="molecule type" value="Genomic_DNA"/>
</dbReference>
<evidence type="ECO:0000256" key="1">
    <source>
        <dbReference type="ARBA" id="ARBA00022723"/>
    </source>
</evidence>
<evidence type="ECO:0000313" key="8">
    <source>
        <dbReference type="EMBL" id="KAH6886878.1"/>
    </source>
</evidence>
<dbReference type="CDD" id="cd00067">
    <property type="entry name" value="GAL4"/>
    <property type="match status" value="1"/>
</dbReference>
<evidence type="ECO:0000313" key="9">
    <source>
        <dbReference type="Proteomes" id="UP000777438"/>
    </source>
</evidence>
<dbReference type="Proteomes" id="UP000777438">
    <property type="component" value="Unassembled WGS sequence"/>
</dbReference>
<feature type="region of interest" description="Disordered" evidence="6">
    <location>
        <begin position="1"/>
        <end position="21"/>
    </location>
</feature>
<feature type="domain" description="Zn(2)-C6 fungal-type" evidence="7">
    <location>
        <begin position="28"/>
        <end position="58"/>
    </location>
</feature>
<dbReference type="GO" id="GO:0006351">
    <property type="term" value="P:DNA-templated transcription"/>
    <property type="evidence" value="ECO:0007669"/>
    <property type="project" value="InterPro"/>
</dbReference>
<dbReference type="SMART" id="SM00906">
    <property type="entry name" value="Fungal_trans"/>
    <property type="match status" value="1"/>
</dbReference>
<dbReference type="SUPFAM" id="SSF57701">
    <property type="entry name" value="Zn2/Cys6 DNA-binding domain"/>
    <property type="match status" value="1"/>
</dbReference>
<dbReference type="Pfam" id="PF00172">
    <property type="entry name" value="Zn_clus"/>
    <property type="match status" value="1"/>
</dbReference>
<organism evidence="8 9">
    <name type="scientific">Thelonectria olida</name>
    <dbReference type="NCBI Taxonomy" id="1576542"/>
    <lineage>
        <taxon>Eukaryota</taxon>
        <taxon>Fungi</taxon>
        <taxon>Dikarya</taxon>
        <taxon>Ascomycota</taxon>
        <taxon>Pezizomycotina</taxon>
        <taxon>Sordariomycetes</taxon>
        <taxon>Hypocreomycetidae</taxon>
        <taxon>Hypocreales</taxon>
        <taxon>Nectriaceae</taxon>
        <taxon>Thelonectria</taxon>
    </lineage>
</organism>
<dbReference type="AlphaFoldDB" id="A0A9P8W395"/>
<accession>A0A9P8W395</accession>
<evidence type="ECO:0000256" key="4">
    <source>
        <dbReference type="ARBA" id="ARBA00023163"/>
    </source>
</evidence>
<evidence type="ECO:0000256" key="6">
    <source>
        <dbReference type="SAM" id="MobiDB-lite"/>
    </source>
</evidence>
<keyword evidence="5" id="KW-0539">Nucleus</keyword>
<dbReference type="CDD" id="cd12148">
    <property type="entry name" value="fungal_TF_MHR"/>
    <property type="match status" value="1"/>
</dbReference>
<feature type="compositionally biased region" description="Polar residues" evidence="6">
    <location>
        <begin position="86"/>
        <end position="108"/>
    </location>
</feature>
<keyword evidence="2" id="KW-0805">Transcription regulation</keyword>
<feature type="region of interest" description="Disordered" evidence="6">
    <location>
        <begin position="62"/>
        <end position="127"/>
    </location>
</feature>
<keyword evidence="1" id="KW-0479">Metal-binding</keyword>
<dbReference type="GO" id="GO:0005634">
    <property type="term" value="C:nucleus"/>
    <property type="evidence" value="ECO:0007669"/>
    <property type="project" value="TreeGrafter"/>
</dbReference>
<dbReference type="SMART" id="SM00066">
    <property type="entry name" value="GAL4"/>
    <property type="match status" value="1"/>
</dbReference>
<dbReference type="PROSITE" id="PS50048">
    <property type="entry name" value="ZN2_CY6_FUNGAL_2"/>
    <property type="match status" value="1"/>
</dbReference>
<dbReference type="GO" id="GO:0000981">
    <property type="term" value="F:DNA-binding transcription factor activity, RNA polymerase II-specific"/>
    <property type="evidence" value="ECO:0007669"/>
    <property type="project" value="InterPro"/>
</dbReference>
<dbReference type="GO" id="GO:0000435">
    <property type="term" value="P:positive regulation of transcription from RNA polymerase II promoter by galactose"/>
    <property type="evidence" value="ECO:0007669"/>
    <property type="project" value="TreeGrafter"/>
</dbReference>
<dbReference type="InterPro" id="IPR036864">
    <property type="entry name" value="Zn2-C6_fun-type_DNA-bd_sf"/>
</dbReference>
<dbReference type="PANTHER" id="PTHR47424:SF3">
    <property type="entry name" value="REGULATORY PROTEIN GAL4"/>
    <property type="match status" value="1"/>
</dbReference>
<keyword evidence="9" id="KW-1185">Reference proteome</keyword>